<feature type="non-terminal residue" evidence="1">
    <location>
        <position position="1"/>
    </location>
</feature>
<gene>
    <name evidence="1" type="ORF">HICCMSTLAB_LOCUS1477</name>
</gene>
<accession>A0A8J2H5P9</accession>
<comment type="caution">
    <text evidence="1">The sequence shown here is derived from an EMBL/GenBank/DDBJ whole genome shotgun (WGS) entry which is preliminary data.</text>
</comment>
<evidence type="ECO:0000313" key="2">
    <source>
        <dbReference type="Proteomes" id="UP000786811"/>
    </source>
</evidence>
<name>A0A8J2H5P9_COTCN</name>
<reference evidence="1" key="1">
    <citation type="submission" date="2021-04" db="EMBL/GenBank/DDBJ databases">
        <authorList>
            <person name="Chebbi M.A.C M."/>
        </authorList>
    </citation>
    <scope>NUCLEOTIDE SEQUENCE</scope>
</reference>
<proteinExistence type="predicted"/>
<evidence type="ECO:0000313" key="1">
    <source>
        <dbReference type="EMBL" id="CAG5075323.1"/>
    </source>
</evidence>
<keyword evidence="2" id="KW-1185">Reference proteome</keyword>
<dbReference type="EMBL" id="CAJNRD030001116">
    <property type="protein sequence ID" value="CAG5075323.1"/>
    <property type="molecule type" value="Genomic_DNA"/>
</dbReference>
<evidence type="ECO:0008006" key="3">
    <source>
        <dbReference type="Google" id="ProtNLM"/>
    </source>
</evidence>
<sequence>SVKELKNPNLQYQIPKINYSSLCTYCYLQIGVSDNNTTLYLECHEKSRRRCPARGVKKIESPFVFLTRNHNHIRNYDIELIYNFKHELYSSVISTTRDLRILRNKY</sequence>
<organism evidence="1 2">
    <name type="scientific">Cotesia congregata</name>
    <name type="common">Parasitoid wasp</name>
    <name type="synonym">Apanteles congregatus</name>
    <dbReference type="NCBI Taxonomy" id="51543"/>
    <lineage>
        <taxon>Eukaryota</taxon>
        <taxon>Metazoa</taxon>
        <taxon>Ecdysozoa</taxon>
        <taxon>Arthropoda</taxon>
        <taxon>Hexapoda</taxon>
        <taxon>Insecta</taxon>
        <taxon>Pterygota</taxon>
        <taxon>Neoptera</taxon>
        <taxon>Endopterygota</taxon>
        <taxon>Hymenoptera</taxon>
        <taxon>Apocrita</taxon>
        <taxon>Ichneumonoidea</taxon>
        <taxon>Braconidae</taxon>
        <taxon>Microgastrinae</taxon>
        <taxon>Cotesia</taxon>
    </lineage>
</organism>
<dbReference type="AlphaFoldDB" id="A0A8J2H5P9"/>
<protein>
    <recommendedName>
        <fullName evidence="3">FLYWCH-type domain-containing protein</fullName>
    </recommendedName>
</protein>
<dbReference type="Proteomes" id="UP000786811">
    <property type="component" value="Unassembled WGS sequence"/>
</dbReference>